<sequence length="162" mass="17918">MGLTAKDRAAVRLSKAYLNIGEMFLYIPFARVHKGIAKIRGLRYGEGKRAALDVFRPAGTSDKLPLFVYIHGGGFVSGLRPNRRYYCYNWVEAGYVAANIGYDYALDAEHPEHIREIFKGIEFVLERAEEFGIDTRKIVVAGDSAGGYFAALVAAVASHRGL</sequence>
<dbReference type="AlphaFoldDB" id="A0A9D1HQA9"/>
<protein>
    <submittedName>
        <fullName evidence="3">Alpha/beta hydrolase</fullName>
    </submittedName>
</protein>
<dbReference type="PANTHER" id="PTHR48081">
    <property type="entry name" value="AB HYDROLASE SUPERFAMILY PROTEIN C4A8.06C"/>
    <property type="match status" value="1"/>
</dbReference>
<evidence type="ECO:0000313" key="4">
    <source>
        <dbReference type="Proteomes" id="UP000824088"/>
    </source>
</evidence>
<dbReference type="InterPro" id="IPR049492">
    <property type="entry name" value="BD-FAE-like_dom"/>
</dbReference>
<reference evidence="3" key="2">
    <citation type="journal article" date="2021" name="PeerJ">
        <title>Extensive microbial diversity within the chicken gut microbiome revealed by metagenomics and culture.</title>
        <authorList>
            <person name="Gilroy R."/>
            <person name="Ravi A."/>
            <person name="Getino M."/>
            <person name="Pursley I."/>
            <person name="Horton D.L."/>
            <person name="Alikhan N.F."/>
            <person name="Baker D."/>
            <person name="Gharbi K."/>
            <person name="Hall N."/>
            <person name="Watson M."/>
            <person name="Adriaenssens E.M."/>
            <person name="Foster-Nyarko E."/>
            <person name="Jarju S."/>
            <person name="Secka A."/>
            <person name="Antonio M."/>
            <person name="Oren A."/>
            <person name="Chaudhuri R.R."/>
            <person name="La Ragione R."/>
            <person name="Hildebrand F."/>
            <person name="Pallen M.J."/>
        </authorList>
    </citation>
    <scope>NUCLEOTIDE SEQUENCE</scope>
    <source>
        <strain evidence="3">1063</strain>
    </source>
</reference>
<evidence type="ECO:0000313" key="3">
    <source>
        <dbReference type="EMBL" id="HIU20668.1"/>
    </source>
</evidence>
<feature type="non-terminal residue" evidence="3">
    <location>
        <position position="162"/>
    </location>
</feature>
<dbReference type="Proteomes" id="UP000824088">
    <property type="component" value="Unassembled WGS sequence"/>
</dbReference>
<comment type="caution">
    <text evidence="3">The sequence shown here is derived from an EMBL/GenBank/DDBJ whole genome shotgun (WGS) entry which is preliminary data.</text>
</comment>
<evidence type="ECO:0000259" key="2">
    <source>
        <dbReference type="Pfam" id="PF20434"/>
    </source>
</evidence>
<dbReference type="InterPro" id="IPR029058">
    <property type="entry name" value="AB_hydrolase_fold"/>
</dbReference>
<organism evidence="3 4">
    <name type="scientific">Candidatus Limadaptatus stercorigallinarum</name>
    <dbReference type="NCBI Taxonomy" id="2840845"/>
    <lineage>
        <taxon>Bacteria</taxon>
        <taxon>Bacillati</taxon>
        <taxon>Bacillota</taxon>
        <taxon>Clostridia</taxon>
        <taxon>Eubacteriales</taxon>
        <taxon>Candidatus Limadaptatus</taxon>
    </lineage>
</organism>
<keyword evidence="1 3" id="KW-0378">Hydrolase</keyword>
<accession>A0A9D1HQA9</accession>
<dbReference type="EMBL" id="DVMN01000004">
    <property type="protein sequence ID" value="HIU20668.1"/>
    <property type="molecule type" value="Genomic_DNA"/>
</dbReference>
<feature type="domain" description="BD-FAE-like" evidence="2">
    <location>
        <begin position="52"/>
        <end position="158"/>
    </location>
</feature>
<proteinExistence type="predicted"/>
<dbReference type="Pfam" id="PF20434">
    <property type="entry name" value="BD-FAE"/>
    <property type="match status" value="1"/>
</dbReference>
<reference evidence="3" key="1">
    <citation type="submission" date="2020-10" db="EMBL/GenBank/DDBJ databases">
        <authorList>
            <person name="Gilroy R."/>
        </authorList>
    </citation>
    <scope>NUCLEOTIDE SEQUENCE</scope>
    <source>
        <strain evidence="3">1063</strain>
    </source>
</reference>
<dbReference type="InterPro" id="IPR050300">
    <property type="entry name" value="GDXG_lipolytic_enzyme"/>
</dbReference>
<name>A0A9D1HQA9_9FIRM</name>
<dbReference type="GO" id="GO:0016787">
    <property type="term" value="F:hydrolase activity"/>
    <property type="evidence" value="ECO:0007669"/>
    <property type="project" value="UniProtKB-KW"/>
</dbReference>
<evidence type="ECO:0000256" key="1">
    <source>
        <dbReference type="ARBA" id="ARBA00022801"/>
    </source>
</evidence>
<gene>
    <name evidence="3" type="ORF">IAD51_00280</name>
</gene>
<dbReference type="SUPFAM" id="SSF53474">
    <property type="entry name" value="alpha/beta-Hydrolases"/>
    <property type="match status" value="1"/>
</dbReference>
<dbReference type="Gene3D" id="3.40.50.1820">
    <property type="entry name" value="alpha/beta hydrolase"/>
    <property type="match status" value="1"/>
</dbReference>